<name>A0ABQ9WW18_9EUKA</name>
<comment type="caution">
    <text evidence="1">The sequence shown here is derived from an EMBL/GenBank/DDBJ whole genome shotgun (WGS) entry which is preliminary data.</text>
</comment>
<evidence type="ECO:0000313" key="2">
    <source>
        <dbReference type="Proteomes" id="UP001281761"/>
    </source>
</evidence>
<organism evidence="1 2">
    <name type="scientific">Blattamonas nauphoetae</name>
    <dbReference type="NCBI Taxonomy" id="2049346"/>
    <lineage>
        <taxon>Eukaryota</taxon>
        <taxon>Metamonada</taxon>
        <taxon>Preaxostyla</taxon>
        <taxon>Oxymonadida</taxon>
        <taxon>Blattamonas</taxon>
    </lineage>
</organism>
<accession>A0ABQ9WW18</accession>
<sequence length="117" mass="13383">MIPQVVAECFRLVDFLLDASTEATFETHNSVHLKDQDLRWVVSSDGAPNTFILGRTDVFFQQELVRVINQLMPELNDFNDMFPRVIHSQLIRKADAGASVQTSMKTDLLEDMGQWKI</sequence>
<reference evidence="1 2" key="1">
    <citation type="journal article" date="2022" name="bioRxiv">
        <title>Genomics of Preaxostyla Flagellates Illuminates Evolutionary Transitions and the Path Towards Mitochondrial Loss.</title>
        <authorList>
            <person name="Novak L.V.F."/>
            <person name="Treitli S.C."/>
            <person name="Pyrih J."/>
            <person name="Halakuc P."/>
            <person name="Pipaliya S.V."/>
            <person name="Vacek V."/>
            <person name="Brzon O."/>
            <person name="Soukal P."/>
            <person name="Eme L."/>
            <person name="Dacks J.B."/>
            <person name="Karnkowska A."/>
            <person name="Elias M."/>
            <person name="Hampl V."/>
        </authorList>
    </citation>
    <scope>NUCLEOTIDE SEQUENCE [LARGE SCALE GENOMIC DNA]</scope>
    <source>
        <strain evidence="1">NAU3</strain>
        <tissue evidence="1">Gut</tissue>
    </source>
</reference>
<protein>
    <submittedName>
        <fullName evidence="1">Uncharacterized protein</fullName>
    </submittedName>
</protein>
<dbReference type="EMBL" id="JARBJD010000333">
    <property type="protein sequence ID" value="KAK2943688.1"/>
    <property type="molecule type" value="Genomic_DNA"/>
</dbReference>
<dbReference type="Proteomes" id="UP001281761">
    <property type="component" value="Unassembled WGS sequence"/>
</dbReference>
<proteinExistence type="predicted"/>
<gene>
    <name evidence="1" type="ORF">BLNAU_21391</name>
</gene>
<keyword evidence="2" id="KW-1185">Reference proteome</keyword>
<evidence type="ECO:0000313" key="1">
    <source>
        <dbReference type="EMBL" id="KAK2943688.1"/>
    </source>
</evidence>